<evidence type="ECO:0008006" key="3">
    <source>
        <dbReference type="Google" id="ProtNLM"/>
    </source>
</evidence>
<proteinExistence type="predicted"/>
<dbReference type="SUPFAM" id="SSF52047">
    <property type="entry name" value="RNI-like"/>
    <property type="match status" value="1"/>
</dbReference>
<evidence type="ECO:0000313" key="1">
    <source>
        <dbReference type="EMBL" id="KAK6639647.1"/>
    </source>
</evidence>
<protein>
    <recommendedName>
        <fullName evidence="3">ATP synthase subunit s, mitochondrial</fullName>
    </recommendedName>
</protein>
<organism evidence="1 2">
    <name type="scientific">Polyplax serrata</name>
    <name type="common">Common mouse louse</name>
    <dbReference type="NCBI Taxonomy" id="468196"/>
    <lineage>
        <taxon>Eukaryota</taxon>
        <taxon>Metazoa</taxon>
        <taxon>Ecdysozoa</taxon>
        <taxon>Arthropoda</taxon>
        <taxon>Hexapoda</taxon>
        <taxon>Insecta</taxon>
        <taxon>Pterygota</taxon>
        <taxon>Neoptera</taxon>
        <taxon>Paraneoptera</taxon>
        <taxon>Psocodea</taxon>
        <taxon>Troctomorpha</taxon>
        <taxon>Phthiraptera</taxon>
        <taxon>Anoplura</taxon>
        <taxon>Polyplacidae</taxon>
        <taxon>Polyplax</taxon>
    </lineage>
</organism>
<evidence type="ECO:0000313" key="2">
    <source>
        <dbReference type="Proteomes" id="UP001372834"/>
    </source>
</evidence>
<sequence length="180" mass="20921">MMLVPQEELTKIDNYTEVDRNRLELVGPDLLCAEWLLRNGAAVRFKGQPSLVSDYNALMEIEELPESSQFRVEEIYAKDVQLNFAGFEHMKGCKNVEKITLIKCRYINQACIIRMTYVKESLKYLEIRSCYNLRDDGLKELTAFSNLQKLILSDLPGVKRKAECKETLQRKLVNCDIQYD</sequence>
<dbReference type="Gene3D" id="3.80.10.10">
    <property type="entry name" value="Ribonuclease Inhibitor"/>
    <property type="match status" value="1"/>
</dbReference>
<reference evidence="1 2" key="1">
    <citation type="submission" date="2023-10" db="EMBL/GenBank/DDBJ databases">
        <title>Genomes of two closely related lineages of the louse Polyplax serrata with different host specificities.</title>
        <authorList>
            <person name="Martinu J."/>
            <person name="Tarabai H."/>
            <person name="Stefka J."/>
            <person name="Hypsa V."/>
        </authorList>
    </citation>
    <scope>NUCLEOTIDE SEQUENCE [LARGE SCALE GENOMIC DNA]</scope>
    <source>
        <strain evidence="1">HR10_N</strain>
    </source>
</reference>
<gene>
    <name evidence="1" type="ORF">RUM43_007920</name>
</gene>
<dbReference type="AlphaFoldDB" id="A0AAN8S856"/>
<dbReference type="Proteomes" id="UP001372834">
    <property type="component" value="Unassembled WGS sequence"/>
</dbReference>
<accession>A0AAN8S856</accession>
<name>A0AAN8S856_POLSC</name>
<comment type="caution">
    <text evidence="1">The sequence shown here is derived from an EMBL/GenBank/DDBJ whole genome shotgun (WGS) entry which is preliminary data.</text>
</comment>
<dbReference type="InterPro" id="IPR032675">
    <property type="entry name" value="LRR_dom_sf"/>
</dbReference>
<dbReference type="EMBL" id="JAWJWE010000003">
    <property type="protein sequence ID" value="KAK6639647.1"/>
    <property type="molecule type" value="Genomic_DNA"/>
</dbReference>